<sequence>MESAVASYAEGVGKAIVGKIGQLVSDEFRLLSGVRGEIVYLRDDVAIMNALLRMLSEADEGTVVHFVREWMKQVRELAYDAEDCIDLFLLRISFAPPRAGALGRAWRRLVTIGPRHRLAVDIQNLHARALAISERRVRYEVDGQALRPSVWFVPAATAATMSSAAHTLRLHPANEYPSKFLGIGDQVQRLSDLVKSNRLTSDNNEPDVSLKVFSIVGFGGLGKTTLAMEVCRNLEEEFPCQAMVSVSQAFDSRKDLSGLLKRMLQQIVRVRRDLQLQEEKPLANIDDGDADWLAMKLREHLADRRYGRTLALLICPATLVW</sequence>
<dbReference type="HOGENOM" id="CLU_000837_29_1_1"/>
<dbReference type="eggNOG" id="KOG4658">
    <property type="taxonomic scope" value="Eukaryota"/>
</dbReference>
<evidence type="ECO:0000313" key="8">
    <source>
        <dbReference type="EnsemblPlants" id="ORGLA07G0054100.1"/>
    </source>
</evidence>
<reference evidence="8" key="1">
    <citation type="submission" date="2015-06" db="UniProtKB">
        <authorList>
            <consortium name="EnsemblPlants"/>
        </authorList>
    </citation>
    <scope>IDENTIFICATION</scope>
</reference>
<feature type="domain" description="Disease resistance N-terminal" evidence="7">
    <location>
        <begin position="15"/>
        <end position="92"/>
    </location>
</feature>
<keyword evidence="4" id="KW-0547">Nucleotide-binding</keyword>
<evidence type="ECO:0000259" key="6">
    <source>
        <dbReference type="Pfam" id="PF00931"/>
    </source>
</evidence>
<dbReference type="CDD" id="cd14798">
    <property type="entry name" value="RX-CC_like"/>
    <property type="match status" value="1"/>
</dbReference>
<dbReference type="InterPro" id="IPR027417">
    <property type="entry name" value="P-loop_NTPase"/>
</dbReference>
<dbReference type="GO" id="GO:0006952">
    <property type="term" value="P:defense response"/>
    <property type="evidence" value="ECO:0007669"/>
    <property type="project" value="UniProtKB-KW"/>
</dbReference>
<keyword evidence="3" id="KW-0677">Repeat</keyword>
<dbReference type="Pfam" id="PF00931">
    <property type="entry name" value="NB-ARC"/>
    <property type="match status" value="1"/>
</dbReference>
<dbReference type="Gene3D" id="1.20.5.4130">
    <property type="match status" value="1"/>
</dbReference>
<name>I1Q8U9_ORYGL</name>
<dbReference type="InterPro" id="IPR041118">
    <property type="entry name" value="Rx_N"/>
</dbReference>
<dbReference type="Gene3D" id="3.40.50.300">
    <property type="entry name" value="P-loop containing nucleotide triphosphate hydrolases"/>
    <property type="match status" value="1"/>
</dbReference>
<dbReference type="InterPro" id="IPR038005">
    <property type="entry name" value="RX-like_CC"/>
</dbReference>
<keyword evidence="9" id="KW-1185">Reference proteome</keyword>
<dbReference type="Pfam" id="PF18052">
    <property type="entry name" value="Rx_N"/>
    <property type="match status" value="1"/>
</dbReference>
<keyword evidence="2" id="KW-0433">Leucine-rich repeat</keyword>
<evidence type="ECO:0000313" key="9">
    <source>
        <dbReference type="Proteomes" id="UP000007306"/>
    </source>
</evidence>
<evidence type="ECO:0000259" key="7">
    <source>
        <dbReference type="Pfam" id="PF18052"/>
    </source>
</evidence>
<dbReference type="Proteomes" id="UP000007306">
    <property type="component" value="Chromosome 7"/>
</dbReference>
<reference evidence="8 9" key="2">
    <citation type="submission" date="2018-04" db="EMBL/GenBank/DDBJ databases">
        <title>OglaRS2 (Oryza glaberrima Reference Sequence Version 2).</title>
        <authorList>
            <person name="Zhang J."/>
            <person name="Kudrna D."/>
            <person name="Lee S."/>
            <person name="Talag J."/>
            <person name="Rajasekar S."/>
            <person name="Wing R.A."/>
        </authorList>
    </citation>
    <scope>NUCLEOTIDE SEQUENCE [LARGE SCALE GENOMIC DNA]</scope>
    <source>
        <strain evidence="8 9">cv. IRGC 96717</strain>
    </source>
</reference>
<comment type="similarity">
    <text evidence="1">Belongs to the disease resistance NB-LRR family.</text>
</comment>
<protein>
    <recommendedName>
        <fullName evidence="10">Rx N-terminal domain-containing protein</fullName>
    </recommendedName>
</protein>
<organism evidence="8 9">
    <name type="scientific">Oryza glaberrima</name>
    <name type="common">African rice</name>
    <dbReference type="NCBI Taxonomy" id="4538"/>
    <lineage>
        <taxon>Eukaryota</taxon>
        <taxon>Viridiplantae</taxon>
        <taxon>Streptophyta</taxon>
        <taxon>Embryophyta</taxon>
        <taxon>Tracheophyta</taxon>
        <taxon>Spermatophyta</taxon>
        <taxon>Magnoliopsida</taxon>
        <taxon>Liliopsida</taxon>
        <taxon>Poales</taxon>
        <taxon>Poaceae</taxon>
        <taxon>BOP clade</taxon>
        <taxon>Oryzoideae</taxon>
        <taxon>Oryzeae</taxon>
        <taxon>Oryzinae</taxon>
        <taxon>Oryza</taxon>
    </lineage>
</organism>
<feature type="domain" description="NB-ARC" evidence="6">
    <location>
        <begin position="205"/>
        <end position="306"/>
    </location>
</feature>
<dbReference type="PANTHER" id="PTHR19338:SF48">
    <property type="entry name" value="OS12G0166600 PROTEIN"/>
    <property type="match status" value="1"/>
</dbReference>
<dbReference type="EnsemblPlants" id="ORGLA07G0054100.1">
    <property type="protein sequence ID" value="ORGLA07G0054100.1"/>
    <property type="gene ID" value="ORGLA07G0054100"/>
</dbReference>
<dbReference type="AlphaFoldDB" id="I1Q8U9"/>
<accession>I1Q8U9</accession>
<proteinExistence type="inferred from homology"/>
<evidence type="ECO:0000256" key="1">
    <source>
        <dbReference type="ARBA" id="ARBA00008894"/>
    </source>
</evidence>
<dbReference type="SUPFAM" id="SSF52540">
    <property type="entry name" value="P-loop containing nucleoside triphosphate hydrolases"/>
    <property type="match status" value="1"/>
</dbReference>
<dbReference type="Gramene" id="ORGLA07G0054100.1">
    <property type="protein sequence ID" value="ORGLA07G0054100.1"/>
    <property type="gene ID" value="ORGLA07G0054100"/>
</dbReference>
<dbReference type="GO" id="GO:0043531">
    <property type="term" value="F:ADP binding"/>
    <property type="evidence" value="ECO:0007669"/>
    <property type="project" value="InterPro"/>
</dbReference>
<keyword evidence="5" id="KW-0611">Plant defense</keyword>
<evidence type="ECO:0000256" key="5">
    <source>
        <dbReference type="ARBA" id="ARBA00022821"/>
    </source>
</evidence>
<dbReference type="InterPro" id="IPR002182">
    <property type="entry name" value="NB-ARC"/>
</dbReference>
<evidence type="ECO:0000256" key="4">
    <source>
        <dbReference type="ARBA" id="ARBA00022741"/>
    </source>
</evidence>
<evidence type="ECO:0000256" key="2">
    <source>
        <dbReference type="ARBA" id="ARBA00022614"/>
    </source>
</evidence>
<evidence type="ECO:0000256" key="3">
    <source>
        <dbReference type="ARBA" id="ARBA00022737"/>
    </source>
</evidence>
<evidence type="ECO:0008006" key="10">
    <source>
        <dbReference type="Google" id="ProtNLM"/>
    </source>
</evidence>
<dbReference type="PANTHER" id="PTHR19338">
    <property type="entry name" value="TRANSLOCASE OF INNER MITOCHONDRIAL MEMBRANE 13 HOMOLOG"/>
    <property type="match status" value="1"/>
</dbReference>
<dbReference type="STRING" id="4538.I1Q8U9"/>